<evidence type="ECO:0000313" key="3">
    <source>
        <dbReference type="Proteomes" id="UP000321830"/>
    </source>
</evidence>
<keyword evidence="1" id="KW-1133">Transmembrane helix</keyword>
<dbReference type="EMBL" id="BJWF01000061">
    <property type="protein sequence ID" value="GEL93258.1"/>
    <property type="molecule type" value="Genomic_DNA"/>
</dbReference>
<sequence length="69" mass="8126">MEIPPKIVDIHYYSIDGSNIGLIFIVLTVCLTSLREKIEHNSLYLNISVVAIMHIFFFFIFYKLLLNYK</sequence>
<evidence type="ECO:0000256" key="1">
    <source>
        <dbReference type="SAM" id="Phobius"/>
    </source>
</evidence>
<feature type="transmembrane region" description="Helical" evidence="1">
    <location>
        <begin position="43"/>
        <end position="62"/>
    </location>
</feature>
<accession>A0A511J5H5</accession>
<keyword evidence="1" id="KW-0812">Transmembrane</keyword>
<reference evidence="2 3" key="1">
    <citation type="submission" date="2019-07" db="EMBL/GenBank/DDBJ databases">
        <title>Whole genome shotgun sequence of Enterococcus villorum NBRC 100699.</title>
        <authorList>
            <person name="Hosoyama A."/>
            <person name="Uohara A."/>
            <person name="Ohji S."/>
            <person name="Ichikawa N."/>
        </authorList>
    </citation>
    <scope>NUCLEOTIDE SEQUENCE [LARGE SCALE GENOMIC DNA]</scope>
    <source>
        <strain evidence="2 3">NBRC 100699</strain>
    </source>
</reference>
<gene>
    <name evidence="2" type="ORF">EVI01_25950</name>
</gene>
<comment type="caution">
    <text evidence="2">The sequence shown here is derived from an EMBL/GenBank/DDBJ whole genome shotgun (WGS) entry which is preliminary data.</text>
</comment>
<organism evidence="2 3">
    <name type="scientific">Enterococcus villorum</name>
    <dbReference type="NCBI Taxonomy" id="112904"/>
    <lineage>
        <taxon>Bacteria</taxon>
        <taxon>Bacillati</taxon>
        <taxon>Bacillota</taxon>
        <taxon>Bacilli</taxon>
        <taxon>Lactobacillales</taxon>
        <taxon>Enterococcaceae</taxon>
        <taxon>Enterococcus</taxon>
    </lineage>
</organism>
<protein>
    <submittedName>
        <fullName evidence="2">Uncharacterized protein</fullName>
    </submittedName>
</protein>
<name>A0A511J5H5_9ENTE</name>
<dbReference type="Proteomes" id="UP000321830">
    <property type="component" value="Unassembled WGS sequence"/>
</dbReference>
<proteinExistence type="predicted"/>
<feature type="transmembrane region" description="Helical" evidence="1">
    <location>
        <begin position="12"/>
        <end position="31"/>
    </location>
</feature>
<evidence type="ECO:0000313" key="2">
    <source>
        <dbReference type="EMBL" id="GEL93258.1"/>
    </source>
</evidence>
<dbReference type="AlphaFoldDB" id="A0A511J5H5"/>
<keyword evidence="1" id="KW-0472">Membrane</keyword>